<evidence type="ECO:0000256" key="3">
    <source>
        <dbReference type="ARBA" id="ARBA00022448"/>
    </source>
</evidence>
<keyword evidence="3" id="KW-0813">Transport</keyword>
<proteinExistence type="inferred from homology"/>
<evidence type="ECO:0000256" key="8">
    <source>
        <dbReference type="SAM" id="MobiDB-lite"/>
    </source>
</evidence>
<evidence type="ECO:0000256" key="6">
    <source>
        <dbReference type="ARBA" id="ARBA00022989"/>
    </source>
</evidence>
<dbReference type="STRING" id="22663.A0A2I0KN36"/>
<keyword evidence="4 9" id="KW-0812">Transmembrane</keyword>
<comment type="caution">
    <text evidence="10">The sequence shown here is derived from an EMBL/GenBank/DDBJ whole genome shotgun (WGS) entry which is preliminary data.</text>
</comment>
<comment type="subcellular location">
    <subcellularLocation>
        <location evidence="1">Membrane</location>
        <topology evidence="1">Single-pass membrane protein</topology>
    </subcellularLocation>
</comment>
<comment type="similarity">
    <text evidence="2">Belongs to the GLUTAMINE DUMPER 1 (TC 9.B.60) family.</text>
</comment>
<gene>
    <name evidence="10" type="ORF">CRG98_009753</name>
</gene>
<dbReference type="GO" id="GO:0080143">
    <property type="term" value="P:regulation of amino acid export"/>
    <property type="evidence" value="ECO:0007669"/>
    <property type="project" value="InterPro"/>
</dbReference>
<keyword evidence="5" id="KW-0029">Amino-acid transport</keyword>
<evidence type="ECO:0000256" key="1">
    <source>
        <dbReference type="ARBA" id="ARBA00004167"/>
    </source>
</evidence>
<evidence type="ECO:0000256" key="5">
    <source>
        <dbReference type="ARBA" id="ARBA00022970"/>
    </source>
</evidence>
<keyword evidence="7 9" id="KW-0472">Membrane</keyword>
<name>A0A2I0KN36_PUNGR</name>
<dbReference type="AlphaFoldDB" id="A0A2I0KN36"/>
<accession>A0A2I0KN36</accession>
<evidence type="ECO:0000256" key="2">
    <source>
        <dbReference type="ARBA" id="ARBA00009977"/>
    </source>
</evidence>
<feature type="region of interest" description="Disordered" evidence="8">
    <location>
        <begin position="64"/>
        <end position="85"/>
    </location>
</feature>
<reference evidence="10 11" key="1">
    <citation type="submission" date="2017-11" db="EMBL/GenBank/DDBJ databases">
        <title>De-novo sequencing of pomegranate (Punica granatum L.) genome.</title>
        <authorList>
            <person name="Akparov Z."/>
            <person name="Amiraslanov A."/>
            <person name="Hajiyeva S."/>
            <person name="Abbasov M."/>
            <person name="Kaur K."/>
            <person name="Hamwieh A."/>
            <person name="Solovyev V."/>
            <person name="Salamov A."/>
            <person name="Braich B."/>
            <person name="Kosarev P."/>
            <person name="Mahmoud A."/>
            <person name="Hajiyev E."/>
            <person name="Babayeva S."/>
            <person name="Izzatullayeva V."/>
            <person name="Mammadov A."/>
            <person name="Mammadov A."/>
            <person name="Sharifova S."/>
            <person name="Ojaghi J."/>
            <person name="Eynullazada K."/>
            <person name="Bayramov B."/>
            <person name="Abdulazimova A."/>
            <person name="Shahmuradov I."/>
        </authorList>
    </citation>
    <scope>NUCLEOTIDE SEQUENCE [LARGE SCALE GENOMIC DNA]</scope>
    <source>
        <strain evidence="11">cv. AG2017</strain>
        <tissue evidence="10">Leaf</tissue>
    </source>
</reference>
<dbReference type="InterPro" id="IPR040359">
    <property type="entry name" value="GDU"/>
</dbReference>
<evidence type="ECO:0000313" key="10">
    <source>
        <dbReference type="EMBL" id="PKI69878.1"/>
    </source>
</evidence>
<feature type="transmembrane region" description="Helical" evidence="9">
    <location>
        <begin position="35"/>
        <end position="56"/>
    </location>
</feature>
<evidence type="ECO:0000256" key="7">
    <source>
        <dbReference type="ARBA" id="ARBA00023136"/>
    </source>
</evidence>
<protein>
    <submittedName>
        <fullName evidence="10">Uncharacterized protein</fullName>
    </submittedName>
</protein>
<dbReference type="Proteomes" id="UP000233551">
    <property type="component" value="Unassembled WGS sequence"/>
</dbReference>
<evidence type="ECO:0000256" key="4">
    <source>
        <dbReference type="ARBA" id="ARBA00022692"/>
    </source>
</evidence>
<dbReference type="PANTHER" id="PTHR33228:SF76">
    <property type="entry name" value="PROTEIN GLUTAMINE DUMPER 7"/>
    <property type="match status" value="1"/>
</dbReference>
<organism evidence="10 11">
    <name type="scientific">Punica granatum</name>
    <name type="common">Pomegranate</name>
    <dbReference type="NCBI Taxonomy" id="22663"/>
    <lineage>
        <taxon>Eukaryota</taxon>
        <taxon>Viridiplantae</taxon>
        <taxon>Streptophyta</taxon>
        <taxon>Embryophyta</taxon>
        <taxon>Tracheophyta</taxon>
        <taxon>Spermatophyta</taxon>
        <taxon>Magnoliopsida</taxon>
        <taxon>eudicotyledons</taxon>
        <taxon>Gunneridae</taxon>
        <taxon>Pentapetalae</taxon>
        <taxon>rosids</taxon>
        <taxon>malvids</taxon>
        <taxon>Myrtales</taxon>
        <taxon>Lythraceae</taxon>
        <taxon>Punica</taxon>
    </lineage>
</organism>
<evidence type="ECO:0000256" key="9">
    <source>
        <dbReference type="SAM" id="Phobius"/>
    </source>
</evidence>
<keyword evidence="11" id="KW-1185">Reference proteome</keyword>
<dbReference type="GO" id="GO:0016020">
    <property type="term" value="C:membrane"/>
    <property type="evidence" value="ECO:0007669"/>
    <property type="project" value="UniProtKB-SubCell"/>
</dbReference>
<dbReference type="PANTHER" id="PTHR33228">
    <property type="entry name" value="PROTEIN GLUTAMINE DUMPER 4-RELATED"/>
    <property type="match status" value="1"/>
</dbReference>
<sequence length="134" mass="14155">MIRSPANDDYNYSTAKVAAAAVDSGLTHFNTPVPYLYGALALLLGVISAALIILACSRRKSATLRPLPPGSSSGSAATEGLPEMMDGEVGPKIVVIMAGDDKPTYLAKPVRTQVNVESQTALFLRARISQRKPL</sequence>
<keyword evidence="6 9" id="KW-1133">Transmembrane helix</keyword>
<evidence type="ECO:0000313" key="11">
    <source>
        <dbReference type="Proteomes" id="UP000233551"/>
    </source>
</evidence>
<dbReference type="EMBL" id="PGOL01000479">
    <property type="protein sequence ID" value="PKI69878.1"/>
    <property type="molecule type" value="Genomic_DNA"/>
</dbReference>
<dbReference type="GO" id="GO:0006865">
    <property type="term" value="P:amino acid transport"/>
    <property type="evidence" value="ECO:0007669"/>
    <property type="project" value="UniProtKB-KW"/>
</dbReference>